<reference evidence="2" key="1">
    <citation type="submission" date="2021-02" db="EMBL/GenBank/DDBJ databases">
        <authorList>
            <person name="Dougan E. K."/>
            <person name="Rhodes N."/>
            <person name="Thang M."/>
            <person name="Chan C."/>
        </authorList>
    </citation>
    <scope>NUCLEOTIDE SEQUENCE</scope>
</reference>
<dbReference type="AlphaFoldDB" id="A0A813HYH5"/>
<comment type="caution">
    <text evidence="2">The sequence shown here is derived from an EMBL/GenBank/DDBJ whole genome shotgun (WGS) entry which is preliminary data.</text>
</comment>
<organism evidence="2 3">
    <name type="scientific">Polarella glacialis</name>
    <name type="common">Dinoflagellate</name>
    <dbReference type="NCBI Taxonomy" id="89957"/>
    <lineage>
        <taxon>Eukaryota</taxon>
        <taxon>Sar</taxon>
        <taxon>Alveolata</taxon>
        <taxon>Dinophyceae</taxon>
        <taxon>Suessiales</taxon>
        <taxon>Suessiaceae</taxon>
        <taxon>Polarella</taxon>
    </lineage>
</organism>
<sequence>MKVVSFRPSPRPLQDAEGRVQGGPTEVAAPGHVATTESAHPDGVHTPQTVALVVVLPDVVADWHLEVIGALVRALGMFMLTERAWRTDFRAASTVPFSVEALRQFPSEP</sequence>
<feature type="region of interest" description="Disordered" evidence="1">
    <location>
        <begin position="1"/>
        <end position="29"/>
    </location>
</feature>
<dbReference type="EMBL" id="CAJNNV010033403">
    <property type="protein sequence ID" value="CAE8643591.1"/>
    <property type="molecule type" value="Genomic_DNA"/>
</dbReference>
<gene>
    <name evidence="2" type="ORF">PGLA1383_LOCUS57909</name>
</gene>
<evidence type="ECO:0000313" key="3">
    <source>
        <dbReference type="Proteomes" id="UP000654075"/>
    </source>
</evidence>
<proteinExistence type="predicted"/>
<name>A0A813HYH5_POLGL</name>
<accession>A0A813HYH5</accession>
<evidence type="ECO:0000313" key="2">
    <source>
        <dbReference type="EMBL" id="CAE8643591.1"/>
    </source>
</evidence>
<protein>
    <submittedName>
        <fullName evidence="2">Uncharacterized protein</fullName>
    </submittedName>
</protein>
<dbReference type="Proteomes" id="UP000654075">
    <property type="component" value="Unassembled WGS sequence"/>
</dbReference>
<evidence type="ECO:0000256" key="1">
    <source>
        <dbReference type="SAM" id="MobiDB-lite"/>
    </source>
</evidence>
<keyword evidence="3" id="KW-1185">Reference proteome</keyword>